<dbReference type="PANTHER" id="PTHR30097">
    <property type="entry name" value="CATION EFFLUX SYSTEM PROTEIN CUSB"/>
    <property type="match status" value="1"/>
</dbReference>
<name>A0A518K7L6_9BACT</name>
<evidence type="ECO:0000256" key="6">
    <source>
        <dbReference type="SAM" id="MobiDB-lite"/>
    </source>
</evidence>
<dbReference type="Proteomes" id="UP000316426">
    <property type="component" value="Chromosome"/>
</dbReference>
<comment type="similarity">
    <text evidence="1">Belongs to the membrane fusion protein (MFP) (TC 8.A.1) family.</text>
</comment>
<feature type="domain" description="CusB-like beta-barrel" evidence="9">
    <location>
        <begin position="303"/>
        <end position="378"/>
    </location>
</feature>
<keyword evidence="7" id="KW-0812">Transmembrane</keyword>
<dbReference type="GO" id="GO:0030288">
    <property type="term" value="C:outer membrane-bounded periplasmic space"/>
    <property type="evidence" value="ECO:0007669"/>
    <property type="project" value="TreeGrafter"/>
</dbReference>
<dbReference type="InterPro" id="IPR058649">
    <property type="entry name" value="CzcB_C"/>
</dbReference>
<keyword evidence="3" id="KW-0862">Zinc</keyword>
<evidence type="ECO:0000256" key="4">
    <source>
        <dbReference type="ARBA" id="ARBA00043263"/>
    </source>
</evidence>
<evidence type="ECO:0000256" key="2">
    <source>
        <dbReference type="ARBA" id="ARBA00022448"/>
    </source>
</evidence>
<dbReference type="FunFam" id="2.40.420.20:FF:000006">
    <property type="entry name" value="RND family efflux transporter MFP subunit"/>
    <property type="match status" value="1"/>
</dbReference>
<reference evidence="12 13" key="1">
    <citation type="submission" date="2019-02" db="EMBL/GenBank/DDBJ databases">
        <title>Deep-cultivation of Planctomycetes and their phenomic and genomic characterization uncovers novel biology.</title>
        <authorList>
            <person name="Wiegand S."/>
            <person name="Jogler M."/>
            <person name="Boedeker C."/>
            <person name="Pinto D."/>
            <person name="Vollmers J."/>
            <person name="Rivas-Marin E."/>
            <person name="Kohn T."/>
            <person name="Peeters S.H."/>
            <person name="Heuer A."/>
            <person name="Rast P."/>
            <person name="Oberbeckmann S."/>
            <person name="Bunk B."/>
            <person name="Jeske O."/>
            <person name="Meyerdierks A."/>
            <person name="Storesund J.E."/>
            <person name="Kallscheuer N."/>
            <person name="Luecker S."/>
            <person name="Lage O.M."/>
            <person name="Pohl T."/>
            <person name="Merkel B.J."/>
            <person name="Hornburger P."/>
            <person name="Mueller R.-W."/>
            <person name="Bruemmer F."/>
            <person name="Labrenz M."/>
            <person name="Spormann A.M."/>
            <person name="Op den Camp H."/>
            <person name="Overmann J."/>
            <person name="Amann R."/>
            <person name="Jetten M.S.M."/>
            <person name="Mascher T."/>
            <person name="Medema M.H."/>
            <person name="Devos D.P."/>
            <person name="Kaster A.-K."/>
            <person name="Ovreas L."/>
            <person name="Rohde M."/>
            <person name="Galperin M.Y."/>
            <person name="Jogler C."/>
        </authorList>
    </citation>
    <scope>NUCLEOTIDE SEQUENCE [LARGE SCALE GENOMIC DNA]</scope>
    <source>
        <strain evidence="12 13">Spa11</strain>
    </source>
</reference>
<dbReference type="GO" id="GO:0046686">
    <property type="term" value="P:response to cadmium ion"/>
    <property type="evidence" value="ECO:0007669"/>
    <property type="project" value="UniProtKB-KW"/>
</dbReference>
<dbReference type="Gene3D" id="2.40.30.170">
    <property type="match status" value="1"/>
</dbReference>
<organism evidence="12 13">
    <name type="scientific">Botrimarina mediterranea</name>
    <dbReference type="NCBI Taxonomy" id="2528022"/>
    <lineage>
        <taxon>Bacteria</taxon>
        <taxon>Pseudomonadati</taxon>
        <taxon>Planctomycetota</taxon>
        <taxon>Planctomycetia</taxon>
        <taxon>Pirellulales</taxon>
        <taxon>Lacipirellulaceae</taxon>
        <taxon>Botrimarina</taxon>
    </lineage>
</organism>
<evidence type="ECO:0000256" key="3">
    <source>
        <dbReference type="ARBA" id="ARBA00022833"/>
    </source>
</evidence>
<dbReference type="Pfam" id="PF25975">
    <property type="entry name" value="CzcB_C"/>
    <property type="match status" value="1"/>
</dbReference>
<dbReference type="RefSeq" id="WP_145111381.1">
    <property type="nucleotide sequence ID" value="NZ_CP036349.1"/>
</dbReference>
<dbReference type="GO" id="GO:0046914">
    <property type="term" value="F:transition metal ion binding"/>
    <property type="evidence" value="ECO:0007669"/>
    <property type="project" value="TreeGrafter"/>
</dbReference>
<dbReference type="KEGG" id="bmei:Spa11_19890"/>
<sequence length="637" mass="68245">MNDKKNLSDEAPKPKEPPVKEAVDTPESTIEKRASRGWWVQLIAGPLLLVATGAALIASLGVAQRLGWITAGDGGGNNNLATSGGADTRTYICPMLCTPPQVGPGRCPVCEMELVPAASGGGPSDGKSVQIDSAGRRVANIQTASAKSIPLTRVIRAVGELNYDEGSLKTISAYVDGRLDRLYADFTGVVVEKGDHLALVYSPRLYSAQVELLLAIRSRENSRDATLTRVHDANRDMYQSSRQRLIELGMTEEQIQQLEAAGEANSRLHLCAPISGTVIKKYATEGQYVKEGQAIYELADLSTVWLMLELFPEDASSMRYGQQVKAEVQSLPGRTFTGRVAFIDPVVNTDTRTVGVRVVIPNEDAMLRVGDFAKATIDTPIGSGPDSGLIYDPQLANKWISPRHPHVVEDSPGKCRVCGVDLVPASRFGFTDQPDAAGSVMVVPRSAVLVAGDNAVLYVETEPGRFEIRKVVLGPRSGDQIVVLDGLSEGDQVAVSGNFLIDSQMQLAGNSSLIDPTKAESVIEFELDELDMPPIGAPMLIAGDSVTTPQIGFVSPVEEDSNASAELSPDDARLAKRQALCPVADMKLGSMGTPIKVMVEGRPVFICCEGCRERLLAEPAKYLAKLDSNSTEEEATK</sequence>
<proteinExistence type="inferred from homology"/>
<feature type="region of interest" description="Disordered" evidence="6">
    <location>
        <begin position="1"/>
        <end position="28"/>
    </location>
</feature>
<dbReference type="FunFam" id="2.40.30.170:FF:000010">
    <property type="entry name" value="Efflux RND transporter periplasmic adaptor subunit"/>
    <property type="match status" value="1"/>
</dbReference>
<gene>
    <name evidence="12" type="primary">cusB_2</name>
    <name evidence="12" type="ORF">Spa11_19890</name>
</gene>
<dbReference type="EMBL" id="CP036349">
    <property type="protein sequence ID" value="QDV73790.1"/>
    <property type="molecule type" value="Genomic_DNA"/>
</dbReference>
<feature type="domain" description="Heavy metal binding" evidence="8">
    <location>
        <begin position="398"/>
        <end position="425"/>
    </location>
</feature>
<dbReference type="Pfam" id="PF19335">
    <property type="entry name" value="HMBD"/>
    <property type="match status" value="2"/>
</dbReference>
<dbReference type="AlphaFoldDB" id="A0A518K7L6"/>
<dbReference type="PANTHER" id="PTHR30097:SF4">
    <property type="entry name" value="SLR6042 PROTEIN"/>
    <property type="match status" value="1"/>
</dbReference>
<dbReference type="SUPFAM" id="SSF111369">
    <property type="entry name" value="HlyD-like secretion proteins"/>
    <property type="match status" value="1"/>
</dbReference>
<keyword evidence="2" id="KW-0813">Transport</keyword>
<accession>A0A518K7L6</accession>
<evidence type="ECO:0000259" key="11">
    <source>
        <dbReference type="Pfam" id="PF25975"/>
    </source>
</evidence>
<dbReference type="InterPro" id="IPR058647">
    <property type="entry name" value="BSH_CzcB-like"/>
</dbReference>
<protein>
    <submittedName>
        <fullName evidence="12">Cation efflux system protein CusB</fullName>
    </submittedName>
</protein>
<feature type="domain" description="Heavy metal binding" evidence="8">
    <location>
        <begin position="91"/>
        <end position="117"/>
    </location>
</feature>
<dbReference type="GO" id="GO:0060003">
    <property type="term" value="P:copper ion export"/>
    <property type="evidence" value="ECO:0007669"/>
    <property type="project" value="TreeGrafter"/>
</dbReference>
<keyword evidence="13" id="KW-1185">Reference proteome</keyword>
<keyword evidence="7" id="KW-1133">Transmembrane helix</keyword>
<evidence type="ECO:0000259" key="9">
    <source>
        <dbReference type="Pfam" id="PF25954"/>
    </source>
</evidence>
<evidence type="ECO:0000313" key="12">
    <source>
        <dbReference type="EMBL" id="QDV73790.1"/>
    </source>
</evidence>
<evidence type="ECO:0000256" key="1">
    <source>
        <dbReference type="ARBA" id="ARBA00009477"/>
    </source>
</evidence>
<evidence type="ECO:0000256" key="7">
    <source>
        <dbReference type="SAM" id="Phobius"/>
    </source>
</evidence>
<dbReference type="InterPro" id="IPR045800">
    <property type="entry name" value="HMBD"/>
</dbReference>
<dbReference type="Gene3D" id="2.40.420.20">
    <property type="match status" value="1"/>
</dbReference>
<keyword evidence="4" id="KW-0105">Cadmium resistance</keyword>
<evidence type="ECO:0000313" key="13">
    <source>
        <dbReference type="Proteomes" id="UP000316426"/>
    </source>
</evidence>
<dbReference type="Pfam" id="PF25954">
    <property type="entry name" value="Beta-barrel_RND_2"/>
    <property type="match status" value="1"/>
</dbReference>
<evidence type="ECO:0000259" key="8">
    <source>
        <dbReference type="Pfam" id="PF19335"/>
    </source>
</evidence>
<evidence type="ECO:0000256" key="5">
    <source>
        <dbReference type="ARBA" id="ARBA00058766"/>
    </source>
</evidence>
<feature type="transmembrane region" description="Helical" evidence="7">
    <location>
        <begin position="38"/>
        <end position="62"/>
    </location>
</feature>
<feature type="domain" description="CzcB-like C-terminal circularly permuted SH3-like" evidence="11">
    <location>
        <begin position="442"/>
        <end position="501"/>
    </location>
</feature>
<dbReference type="Pfam" id="PF25973">
    <property type="entry name" value="BSH_CzcB"/>
    <property type="match status" value="1"/>
</dbReference>
<dbReference type="GO" id="GO:0015679">
    <property type="term" value="P:plasma membrane copper ion transport"/>
    <property type="evidence" value="ECO:0007669"/>
    <property type="project" value="TreeGrafter"/>
</dbReference>
<dbReference type="InterPro" id="IPR058792">
    <property type="entry name" value="Beta-barrel_RND_2"/>
</dbReference>
<dbReference type="InterPro" id="IPR051909">
    <property type="entry name" value="MFP_Cation_Efflux"/>
</dbReference>
<comment type="function">
    <text evidence="5">CzcA and CzcB together would act in zinc efflux nearly as effectively as the complete czc efflux system (CzcABC). The CzcB protein is thought to funnel zinc cations to the CzcA transport protein.</text>
</comment>
<evidence type="ECO:0000259" key="10">
    <source>
        <dbReference type="Pfam" id="PF25973"/>
    </source>
</evidence>
<feature type="domain" description="CzcB-like barrel-sandwich hybrid" evidence="10">
    <location>
        <begin position="170"/>
        <end position="300"/>
    </location>
</feature>
<keyword evidence="7" id="KW-0472">Membrane</keyword>